<name>A0A1F5B044_9BACT</name>
<proteinExistence type="predicted"/>
<evidence type="ECO:0000313" key="3">
    <source>
        <dbReference type="Proteomes" id="UP000176639"/>
    </source>
</evidence>
<dbReference type="EMBL" id="MEYI01000020">
    <property type="protein sequence ID" value="OGD23980.1"/>
    <property type="molecule type" value="Genomic_DNA"/>
</dbReference>
<dbReference type="Proteomes" id="UP000176639">
    <property type="component" value="Unassembled WGS sequence"/>
</dbReference>
<keyword evidence="1" id="KW-0472">Membrane</keyword>
<sequence length="114" mass="13210">MNTLIHADIFFFITSIFIVFLTLGFVIMLAYIVPILKNIRYISMLARTEGDKLAYDIEGLRNTIKEEGNKITRDIEGLRGSVKEKGVKVKSILDYFTTFFSKKKKVVRKKKEIK</sequence>
<reference evidence="2 3" key="1">
    <citation type="journal article" date="2016" name="Nat. Commun.">
        <title>Thousands of microbial genomes shed light on interconnected biogeochemical processes in an aquifer system.</title>
        <authorList>
            <person name="Anantharaman K."/>
            <person name="Brown C.T."/>
            <person name="Hug L.A."/>
            <person name="Sharon I."/>
            <person name="Castelle C.J."/>
            <person name="Probst A.J."/>
            <person name="Thomas B.C."/>
            <person name="Singh A."/>
            <person name="Wilkins M.J."/>
            <person name="Karaoz U."/>
            <person name="Brodie E.L."/>
            <person name="Williams K.H."/>
            <person name="Hubbard S.S."/>
            <person name="Banfield J.F."/>
        </authorList>
    </citation>
    <scope>NUCLEOTIDE SEQUENCE [LARGE SCALE GENOMIC DNA]</scope>
</reference>
<accession>A0A1F5B044</accession>
<protein>
    <submittedName>
        <fullName evidence="2">Uncharacterized protein</fullName>
    </submittedName>
</protein>
<evidence type="ECO:0000313" key="2">
    <source>
        <dbReference type="EMBL" id="OGD23980.1"/>
    </source>
</evidence>
<evidence type="ECO:0000256" key="1">
    <source>
        <dbReference type="SAM" id="Phobius"/>
    </source>
</evidence>
<feature type="transmembrane region" description="Helical" evidence="1">
    <location>
        <begin position="12"/>
        <end position="36"/>
    </location>
</feature>
<comment type="caution">
    <text evidence="2">The sequence shown here is derived from an EMBL/GenBank/DDBJ whole genome shotgun (WGS) entry which is preliminary data.</text>
</comment>
<keyword evidence="1" id="KW-1133">Transmembrane helix</keyword>
<dbReference type="AlphaFoldDB" id="A0A1F5B044"/>
<organism evidence="2 3">
    <name type="scientific">Candidatus Azambacteria bacterium RBG_16_47_10</name>
    <dbReference type="NCBI Taxonomy" id="1797292"/>
    <lineage>
        <taxon>Bacteria</taxon>
        <taxon>Candidatus Azamiibacteriota</taxon>
    </lineage>
</organism>
<keyword evidence="1" id="KW-0812">Transmembrane</keyword>
<gene>
    <name evidence="2" type="ORF">A2Z10_03655</name>
</gene>